<gene>
    <name evidence="2" type="ORF">BN4615_P10728</name>
</gene>
<reference evidence="2" key="1">
    <citation type="submission" date="2016-04" db="EMBL/GenBank/DDBJ databases">
        <authorList>
            <person name="Evans L.H."/>
            <person name="Alamgir A."/>
            <person name="Owens N."/>
            <person name="Weber N.D."/>
            <person name="Virtaneva K."/>
            <person name="Barbian K."/>
            <person name="Babar A."/>
            <person name="Rosenke K."/>
        </authorList>
    </citation>
    <scope>NUCLEOTIDE SEQUENCE</scope>
    <source>
        <strain evidence="2">Nono1</strain>
    </source>
</reference>
<dbReference type="EMBL" id="LT559118">
    <property type="protein sequence ID" value="SBP01212.1"/>
    <property type="molecule type" value="Genomic_DNA"/>
</dbReference>
<accession>A0A1M4EQT8</accession>
<organism evidence="2">
    <name type="scientific">Nonomuraea gerenzanensis</name>
    <dbReference type="NCBI Taxonomy" id="93944"/>
    <lineage>
        <taxon>Bacteria</taxon>
        <taxon>Bacillati</taxon>
        <taxon>Actinomycetota</taxon>
        <taxon>Actinomycetes</taxon>
        <taxon>Streptosporangiales</taxon>
        <taxon>Streptosporangiaceae</taxon>
        <taxon>Nonomuraea</taxon>
    </lineage>
</organism>
<dbReference type="RefSeq" id="WP_225269740.1">
    <property type="nucleotide sequence ID" value="NZ_CP084058.1"/>
</dbReference>
<sequence length="110" mass="12099">MAQRVKVEGDRYHGHVPDGAVYVGRAAPGLKASPYNSPHSVGGKGCRACGGRVHERPEVIELYRAHLREHPELVERARRELAGRDLACWCRPDQECHADVLLAVVAGQEP</sequence>
<dbReference type="InterPro" id="IPR025475">
    <property type="entry name" value="DUF4326"/>
</dbReference>
<feature type="domain" description="DUF4326" evidence="1">
    <location>
        <begin position="15"/>
        <end position="102"/>
    </location>
</feature>
<protein>
    <recommendedName>
        <fullName evidence="1">DUF4326 domain-containing protein</fullName>
    </recommendedName>
</protein>
<dbReference type="AlphaFoldDB" id="A0A1M4EQT8"/>
<evidence type="ECO:0000259" key="1">
    <source>
        <dbReference type="Pfam" id="PF14216"/>
    </source>
</evidence>
<name>A0A1M4EQT8_9ACTN</name>
<evidence type="ECO:0000313" key="2">
    <source>
        <dbReference type="EMBL" id="SBP01212.1"/>
    </source>
</evidence>
<dbReference type="Pfam" id="PF14216">
    <property type="entry name" value="DUF4326"/>
    <property type="match status" value="1"/>
</dbReference>
<proteinExistence type="predicted"/>